<proteinExistence type="predicted"/>
<accession>A0A7J8T2Y2</accession>
<evidence type="ECO:0000313" key="2">
    <source>
        <dbReference type="Proteomes" id="UP000593561"/>
    </source>
</evidence>
<reference evidence="1 2" key="1">
    <citation type="journal article" date="2019" name="Genome Biol. Evol.">
        <title>Insights into the evolution of the New World diploid cottons (Gossypium, subgenus Houzingenia) based on genome sequencing.</title>
        <authorList>
            <person name="Grover C.E."/>
            <person name="Arick M.A. 2nd"/>
            <person name="Thrash A."/>
            <person name="Conover J.L."/>
            <person name="Sanders W.S."/>
            <person name="Peterson D.G."/>
            <person name="Frelichowski J.E."/>
            <person name="Scheffler J.A."/>
            <person name="Scheffler B.E."/>
            <person name="Wendel J.F."/>
        </authorList>
    </citation>
    <scope>NUCLEOTIDE SEQUENCE [LARGE SCALE GENOMIC DNA]</scope>
    <source>
        <strain evidence="1">27</strain>
        <tissue evidence="1">Leaf</tissue>
    </source>
</reference>
<organism evidence="1 2">
    <name type="scientific">Gossypium davidsonii</name>
    <name type="common">Davidson's cotton</name>
    <name type="synonym">Gossypium klotzschianum subsp. davidsonii</name>
    <dbReference type="NCBI Taxonomy" id="34287"/>
    <lineage>
        <taxon>Eukaryota</taxon>
        <taxon>Viridiplantae</taxon>
        <taxon>Streptophyta</taxon>
        <taxon>Embryophyta</taxon>
        <taxon>Tracheophyta</taxon>
        <taxon>Spermatophyta</taxon>
        <taxon>Magnoliopsida</taxon>
        <taxon>eudicotyledons</taxon>
        <taxon>Gunneridae</taxon>
        <taxon>Pentapetalae</taxon>
        <taxon>rosids</taxon>
        <taxon>malvids</taxon>
        <taxon>Malvales</taxon>
        <taxon>Malvaceae</taxon>
        <taxon>Malvoideae</taxon>
        <taxon>Gossypium</taxon>
    </lineage>
</organism>
<comment type="caution">
    <text evidence="1">The sequence shown here is derived from an EMBL/GenBank/DDBJ whole genome shotgun (WGS) entry which is preliminary data.</text>
</comment>
<dbReference type="EMBL" id="JABFAC010000013">
    <property type="protein sequence ID" value="MBA0632142.1"/>
    <property type="molecule type" value="Genomic_DNA"/>
</dbReference>
<dbReference type="AlphaFoldDB" id="A0A7J8T2Y2"/>
<protein>
    <submittedName>
        <fullName evidence="1">Uncharacterized protein</fullName>
    </submittedName>
</protein>
<keyword evidence="2" id="KW-1185">Reference proteome</keyword>
<sequence length="65" mass="7542">ESISIRDDEWIPESVDYRIHNKVTNSSIIKVSDLILHETRQWMEELITGVFSSKDAERILCIPLA</sequence>
<feature type="non-terminal residue" evidence="1">
    <location>
        <position position="1"/>
    </location>
</feature>
<dbReference type="Proteomes" id="UP000593561">
    <property type="component" value="Unassembled WGS sequence"/>
</dbReference>
<name>A0A7J8T2Y2_GOSDV</name>
<gene>
    <name evidence="1" type="ORF">Godav_000940</name>
</gene>
<evidence type="ECO:0000313" key="1">
    <source>
        <dbReference type="EMBL" id="MBA0632142.1"/>
    </source>
</evidence>